<dbReference type="GO" id="GO:0006152">
    <property type="term" value="P:purine nucleoside catabolic process"/>
    <property type="evidence" value="ECO:0007669"/>
    <property type="project" value="TreeGrafter"/>
</dbReference>
<dbReference type="Pfam" id="PF01156">
    <property type="entry name" value="IU_nuc_hydro"/>
    <property type="match status" value="1"/>
</dbReference>
<dbReference type="InterPro" id="IPR036452">
    <property type="entry name" value="Ribo_hydro-like"/>
</dbReference>
<comment type="caution">
    <text evidence="5">The sequence shown here is derived from an EMBL/GenBank/DDBJ whole genome shotgun (WGS) entry which is preliminary data.</text>
</comment>
<organism evidence="5 6">
    <name type="scientific">Colletotrichum kahawae</name>
    <name type="common">Coffee berry disease fungus</name>
    <dbReference type="NCBI Taxonomy" id="34407"/>
    <lineage>
        <taxon>Eukaryota</taxon>
        <taxon>Fungi</taxon>
        <taxon>Dikarya</taxon>
        <taxon>Ascomycota</taxon>
        <taxon>Pezizomycotina</taxon>
        <taxon>Sordariomycetes</taxon>
        <taxon>Hypocreomycetidae</taxon>
        <taxon>Glomerellales</taxon>
        <taxon>Glomerellaceae</taxon>
        <taxon>Colletotrichum</taxon>
        <taxon>Colletotrichum gloeosporioides species complex</taxon>
    </lineage>
</organism>
<evidence type="ECO:0000256" key="3">
    <source>
        <dbReference type="ARBA" id="ARBA00023295"/>
    </source>
</evidence>
<protein>
    <submittedName>
        <fullName evidence="5">Inosine-uridine preferring nucleoside hydrolase</fullName>
    </submittedName>
</protein>
<evidence type="ECO:0000256" key="2">
    <source>
        <dbReference type="ARBA" id="ARBA00022801"/>
    </source>
</evidence>
<keyword evidence="6" id="KW-1185">Reference proteome</keyword>
<dbReference type="EMBL" id="VYYT01000328">
    <property type="protein sequence ID" value="KAK2742671.1"/>
    <property type="molecule type" value="Genomic_DNA"/>
</dbReference>
<gene>
    <name evidence="5" type="ORF">CKAH01_18464</name>
</gene>
<dbReference type="PANTHER" id="PTHR12304">
    <property type="entry name" value="INOSINE-URIDINE PREFERRING NUCLEOSIDE HYDROLASE"/>
    <property type="match status" value="1"/>
</dbReference>
<dbReference type="GO" id="GO:0008477">
    <property type="term" value="F:purine nucleosidase activity"/>
    <property type="evidence" value="ECO:0007669"/>
    <property type="project" value="TreeGrafter"/>
</dbReference>
<dbReference type="InterPro" id="IPR001910">
    <property type="entry name" value="Inosine/uridine_hydrolase_dom"/>
</dbReference>
<accession>A0AAE0D4G2</accession>
<dbReference type="AlphaFoldDB" id="A0AAE0D4G2"/>
<evidence type="ECO:0000259" key="4">
    <source>
        <dbReference type="Pfam" id="PF01156"/>
    </source>
</evidence>
<dbReference type="GO" id="GO:0005829">
    <property type="term" value="C:cytosol"/>
    <property type="evidence" value="ECO:0007669"/>
    <property type="project" value="TreeGrafter"/>
</dbReference>
<name>A0AAE0D4G2_COLKA</name>
<proteinExistence type="inferred from homology"/>
<keyword evidence="2 5" id="KW-0378">Hydrolase</keyword>
<feature type="domain" description="Inosine/uridine-preferring nucleoside hydrolase" evidence="4">
    <location>
        <begin position="7"/>
        <end position="364"/>
    </location>
</feature>
<comment type="similarity">
    <text evidence="1">Belongs to the IUNH family.</text>
</comment>
<dbReference type="Gene3D" id="3.90.245.10">
    <property type="entry name" value="Ribonucleoside hydrolase-like"/>
    <property type="match status" value="1"/>
</dbReference>
<evidence type="ECO:0000313" key="5">
    <source>
        <dbReference type="EMBL" id="KAK2742671.1"/>
    </source>
</evidence>
<dbReference type="InterPro" id="IPR023186">
    <property type="entry name" value="IUNH"/>
</dbReference>
<evidence type="ECO:0000256" key="1">
    <source>
        <dbReference type="ARBA" id="ARBA00009176"/>
    </source>
</evidence>
<sequence length="412" mass="44956">MVAKTRIIIDTDPDGDDLIAMLLGLAASQDDLEILLISVVFGNVPVEKTLRNAVAMFHVLNLEMKFREDKGLPLGFEGFRTHKPIVAVGAAHGLDEDILTRPGGGFHGPDGWPNLTPEDAWKSLYEDENPNPEKEQEKPDWHRHFTPSKAPAHREILQILREEPHNTVTICAVGPLTNIALAASEDPETFLRAKEVVIMGGAVNVPGNMTPVAEFNTWADAAATAQVFALSSSVPSSTMPGSLPPYPETLSRQLKITLFPLDVTSHNVLDYKLFSETIKHLVESGSPLAILVDTFLGGVYRKLKTQFGEASEPSMSLHDPLTVWYVLARDNPAWHFVEGEDIRVETSGGLTRGMLVADSRGRTKADGVVADEVVGDDIGWLSAVRGNRINRATGSPGAKLFTTLLMREIFSL</sequence>
<reference evidence="5" key="1">
    <citation type="submission" date="2023-02" db="EMBL/GenBank/DDBJ databases">
        <title>Colletotrichum kahawae CIFC_Que2 genome sequencing and assembly.</title>
        <authorList>
            <person name="Baroncelli R."/>
        </authorList>
    </citation>
    <scope>NUCLEOTIDE SEQUENCE</scope>
    <source>
        <strain evidence="5">CIFC_Que2</strain>
    </source>
</reference>
<dbReference type="SUPFAM" id="SSF53590">
    <property type="entry name" value="Nucleoside hydrolase"/>
    <property type="match status" value="1"/>
</dbReference>
<keyword evidence="3" id="KW-0326">Glycosidase</keyword>
<dbReference type="Proteomes" id="UP001281614">
    <property type="component" value="Unassembled WGS sequence"/>
</dbReference>
<dbReference type="PANTHER" id="PTHR12304:SF56">
    <property type="entry name" value="HYDROLASE, PUTATIVE (AFU_ORTHOLOGUE AFUA_1G11790)-RELATED"/>
    <property type="match status" value="1"/>
</dbReference>
<evidence type="ECO:0000313" key="6">
    <source>
        <dbReference type="Proteomes" id="UP001281614"/>
    </source>
</evidence>